<accession>A0A933KZ84</accession>
<sequence>MTGEITIRPARKSDASEIALLVNIAAHGGPASGWAQDKDATGTYDPIEVGRMRVMRTSGPFTWRNATMAECDGEVAGMLLGYREPDQAAPAPEDAPPFFVPLYELEGEAAGCWYINMLGVHIGWRGRGIGSKLLDVAQARGLETAAHGLALIVEDVNAGARRLYERRGFGVRAKRPIVPFPDGGPDGADWLLMVKD</sequence>
<comment type="caution">
    <text evidence="4">The sequence shown here is derived from an EMBL/GenBank/DDBJ whole genome shotgun (WGS) entry which is preliminary data.</text>
</comment>
<organism evidence="4 5">
    <name type="scientific">Devosia nanyangense</name>
    <dbReference type="NCBI Taxonomy" id="1228055"/>
    <lineage>
        <taxon>Bacteria</taxon>
        <taxon>Pseudomonadati</taxon>
        <taxon>Pseudomonadota</taxon>
        <taxon>Alphaproteobacteria</taxon>
        <taxon>Hyphomicrobiales</taxon>
        <taxon>Devosiaceae</taxon>
        <taxon>Devosia</taxon>
    </lineage>
</organism>
<dbReference type="PROSITE" id="PS51186">
    <property type="entry name" value="GNAT"/>
    <property type="match status" value="1"/>
</dbReference>
<dbReference type="GO" id="GO:0016747">
    <property type="term" value="F:acyltransferase activity, transferring groups other than amino-acyl groups"/>
    <property type="evidence" value="ECO:0007669"/>
    <property type="project" value="InterPro"/>
</dbReference>
<keyword evidence="1" id="KW-0808">Transferase</keyword>
<evidence type="ECO:0000259" key="3">
    <source>
        <dbReference type="PROSITE" id="PS51186"/>
    </source>
</evidence>
<dbReference type="Pfam" id="PF00583">
    <property type="entry name" value="Acetyltransf_1"/>
    <property type="match status" value="1"/>
</dbReference>
<evidence type="ECO:0000313" key="4">
    <source>
        <dbReference type="EMBL" id="MBI4920160.1"/>
    </source>
</evidence>
<reference evidence="4" key="1">
    <citation type="submission" date="2020-07" db="EMBL/GenBank/DDBJ databases">
        <title>Huge and variable diversity of episymbiotic CPR bacteria and DPANN archaea in groundwater ecosystems.</title>
        <authorList>
            <person name="He C.Y."/>
            <person name="Keren R."/>
            <person name="Whittaker M."/>
            <person name="Farag I.F."/>
            <person name="Doudna J."/>
            <person name="Cate J.H.D."/>
            <person name="Banfield J.F."/>
        </authorList>
    </citation>
    <scope>NUCLEOTIDE SEQUENCE</scope>
    <source>
        <strain evidence="4">NC_groundwater_1586_Pr3_B-0.1um_66_15</strain>
    </source>
</reference>
<evidence type="ECO:0000256" key="1">
    <source>
        <dbReference type="ARBA" id="ARBA00022679"/>
    </source>
</evidence>
<dbReference type="EMBL" id="JACRAF010000002">
    <property type="protein sequence ID" value="MBI4920160.1"/>
    <property type="molecule type" value="Genomic_DNA"/>
</dbReference>
<evidence type="ECO:0000313" key="5">
    <source>
        <dbReference type="Proteomes" id="UP000782610"/>
    </source>
</evidence>
<gene>
    <name evidence="4" type="ORF">HY834_00290</name>
</gene>
<dbReference type="CDD" id="cd04301">
    <property type="entry name" value="NAT_SF"/>
    <property type="match status" value="1"/>
</dbReference>
<dbReference type="SUPFAM" id="SSF55729">
    <property type="entry name" value="Acyl-CoA N-acyltransferases (Nat)"/>
    <property type="match status" value="1"/>
</dbReference>
<proteinExistence type="predicted"/>
<dbReference type="InterPro" id="IPR050832">
    <property type="entry name" value="Bact_Acetyltransf"/>
</dbReference>
<dbReference type="AlphaFoldDB" id="A0A933KZ84"/>
<dbReference type="InterPro" id="IPR016181">
    <property type="entry name" value="Acyl_CoA_acyltransferase"/>
</dbReference>
<dbReference type="Proteomes" id="UP000782610">
    <property type="component" value="Unassembled WGS sequence"/>
</dbReference>
<dbReference type="InterPro" id="IPR000182">
    <property type="entry name" value="GNAT_dom"/>
</dbReference>
<evidence type="ECO:0000256" key="2">
    <source>
        <dbReference type="ARBA" id="ARBA00023315"/>
    </source>
</evidence>
<dbReference type="Gene3D" id="3.40.630.30">
    <property type="match status" value="1"/>
</dbReference>
<protein>
    <submittedName>
        <fullName evidence="4">GNAT family N-acetyltransferase</fullName>
    </submittedName>
</protein>
<keyword evidence="2" id="KW-0012">Acyltransferase</keyword>
<feature type="domain" description="N-acetyltransferase" evidence="3">
    <location>
        <begin position="5"/>
        <end position="196"/>
    </location>
</feature>
<name>A0A933KZ84_9HYPH</name>
<dbReference type="PANTHER" id="PTHR43877">
    <property type="entry name" value="AMINOALKYLPHOSPHONATE N-ACETYLTRANSFERASE-RELATED-RELATED"/>
    <property type="match status" value="1"/>
</dbReference>